<keyword evidence="10" id="KW-1185">Reference proteome</keyword>
<dbReference type="GO" id="GO:0008360">
    <property type="term" value="P:regulation of cell shape"/>
    <property type="evidence" value="ECO:0007669"/>
    <property type="project" value="UniProtKB-KW"/>
</dbReference>
<evidence type="ECO:0000259" key="8">
    <source>
        <dbReference type="Pfam" id="PF04085"/>
    </source>
</evidence>
<comment type="similarity">
    <text evidence="1 5">Belongs to the MreC family.</text>
</comment>
<evidence type="ECO:0000313" key="10">
    <source>
        <dbReference type="Proteomes" id="UP000273143"/>
    </source>
</evidence>
<dbReference type="InterPro" id="IPR055342">
    <property type="entry name" value="MreC_beta-barrel_core"/>
</dbReference>
<dbReference type="PANTHER" id="PTHR34138:SF1">
    <property type="entry name" value="CELL SHAPE-DETERMINING PROTEIN MREC"/>
    <property type="match status" value="1"/>
</dbReference>
<dbReference type="InterPro" id="IPR042177">
    <property type="entry name" value="Cell/Rod_1"/>
</dbReference>
<evidence type="ECO:0000256" key="6">
    <source>
        <dbReference type="SAM" id="Coils"/>
    </source>
</evidence>
<dbReference type="PANTHER" id="PTHR34138">
    <property type="entry name" value="CELL SHAPE-DETERMINING PROTEIN MREC"/>
    <property type="match status" value="1"/>
</dbReference>
<dbReference type="Gene3D" id="2.40.10.350">
    <property type="entry name" value="Rod shape-determining protein MreC, domain 2"/>
    <property type="match status" value="1"/>
</dbReference>
<dbReference type="EMBL" id="CP029822">
    <property type="protein sequence ID" value="AZS51959.1"/>
    <property type="molecule type" value="Genomic_DNA"/>
</dbReference>
<feature type="region of interest" description="Disordered" evidence="7">
    <location>
        <begin position="275"/>
        <end position="300"/>
    </location>
</feature>
<dbReference type="PIRSF" id="PIRSF038471">
    <property type="entry name" value="MreC"/>
    <property type="match status" value="1"/>
</dbReference>
<name>A0A451EQ54_9GAMM</name>
<evidence type="ECO:0000256" key="2">
    <source>
        <dbReference type="ARBA" id="ARBA00013855"/>
    </source>
</evidence>
<evidence type="ECO:0000256" key="3">
    <source>
        <dbReference type="ARBA" id="ARBA00022960"/>
    </source>
</evidence>
<evidence type="ECO:0000256" key="7">
    <source>
        <dbReference type="SAM" id="MobiDB-lite"/>
    </source>
</evidence>
<keyword evidence="6" id="KW-0175">Coiled coil</keyword>
<dbReference type="Pfam" id="PF04085">
    <property type="entry name" value="MreC"/>
    <property type="match status" value="1"/>
</dbReference>
<dbReference type="InterPro" id="IPR007221">
    <property type="entry name" value="MreC"/>
</dbReference>
<reference evidence="10" key="1">
    <citation type="submission" date="2018-06" db="EMBL/GenBank/DDBJ databases">
        <title>Complete genome of Pseudomonas insecticola strain QZS01.</title>
        <authorList>
            <person name="Wang J."/>
            <person name="Su Q."/>
        </authorList>
    </citation>
    <scope>NUCLEOTIDE SEQUENCE [LARGE SCALE GENOMIC DNA]</scope>
    <source>
        <strain evidence="10">QZS01</strain>
    </source>
</reference>
<feature type="coiled-coil region" evidence="6">
    <location>
        <begin position="70"/>
        <end position="107"/>
    </location>
</feature>
<feature type="domain" description="Rod shape-determining protein MreC beta-barrel core" evidence="8">
    <location>
        <begin position="124"/>
        <end position="268"/>
    </location>
</feature>
<proteinExistence type="inferred from homology"/>
<dbReference type="InterPro" id="IPR042175">
    <property type="entry name" value="Cell/Rod_MreC_2"/>
</dbReference>
<protein>
    <recommendedName>
        <fullName evidence="2 5">Cell shape-determining protein MreC</fullName>
    </recommendedName>
    <alternativeName>
        <fullName evidence="4 5">Cell shape protein MreC</fullName>
    </alternativeName>
</protein>
<feature type="compositionally biased region" description="Basic and acidic residues" evidence="7">
    <location>
        <begin position="285"/>
        <end position="300"/>
    </location>
</feature>
<evidence type="ECO:0000256" key="1">
    <source>
        <dbReference type="ARBA" id="ARBA00009369"/>
    </source>
</evidence>
<sequence>MKSLFPRGLSKRFKAITLSILAIIVMIVDARFEVLVPVRHKIAIITTQVYSITNIPSKLWDTAVEQFSSHSELLSENERLKAQSLLLEQRLQKLASITQQNARLRELLNSASLVDEKAVVSELIGIDPNPTTFRYLIDKGSNDGVFVGQSVLDATGVMGQVVDVTSYSAWVILITDTTHSIPVMVNRNGLRAIASGTGEDLLEIRYVPNNEDIKVNDLLVSSGLGGNFPSGYPVATVSDIKNDTGSPFATIYAKPTAALNRSRYVLLIFTHKKSSLPDEQTAPQDETKTSEEENNKEANK</sequence>
<evidence type="ECO:0000313" key="9">
    <source>
        <dbReference type="EMBL" id="AZS51959.1"/>
    </source>
</evidence>
<dbReference type="GO" id="GO:0005886">
    <property type="term" value="C:plasma membrane"/>
    <property type="evidence" value="ECO:0007669"/>
    <property type="project" value="TreeGrafter"/>
</dbReference>
<dbReference type="Proteomes" id="UP000273143">
    <property type="component" value="Chromosome"/>
</dbReference>
<dbReference type="Gene3D" id="2.40.10.340">
    <property type="entry name" value="Rod shape-determining protein MreC, domain 1"/>
    <property type="match status" value="1"/>
</dbReference>
<gene>
    <name evidence="9" type="primary">mreC</name>
    <name evidence="9" type="ORF">DM558_14805</name>
</gene>
<keyword evidence="3 5" id="KW-0133">Cell shape</keyword>
<evidence type="ECO:0000256" key="5">
    <source>
        <dbReference type="PIRNR" id="PIRNR038471"/>
    </source>
</evidence>
<dbReference type="NCBIfam" id="TIGR00219">
    <property type="entry name" value="mreC"/>
    <property type="match status" value="1"/>
</dbReference>
<evidence type="ECO:0000256" key="4">
    <source>
        <dbReference type="ARBA" id="ARBA00032089"/>
    </source>
</evidence>
<accession>A0A451EQ54</accession>
<organism evidence="9 10">
    <name type="scientific">Entomomonas moraniae</name>
    <dbReference type="NCBI Taxonomy" id="2213226"/>
    <lineage>
        <taxon>Bacteria</taxon>
        <taxon>Pseudomonadati</taxon>
        <taxon>Pseudomonadota</taxon>
        <taxon>Gammaproteobacteria</taxon>
        <taxon>Pseudomonadales</taxon>
        <taxon>Pseudomonadaceae</taxon>
        <taxon>Entomomonas</taxon>
    </lineage>
</organism>
<dbReference type="KEGG" id="emo:DM558_14805"/>
<dbReference type="AlphaFoldDB" id="A0A451EQ54"/>
<comment type="function">
    <text evidence="5">Involved in formation and maintenance of cell shape.</text>
</comment>